<dbReference type="EMBL" id="UFXQ01000001">
    <property type="protein sequence ID" value="STC69321.1"/>
    <property type="molecule type" value="Genomic_DNA"/>
</dbReference>
<dbReference type="AlphaFoldDB" id="A0A376CLF6"/>
<dbReference type="GO" id="GO:0000976">
    <property type="term" value="F:transcription cis-regulatory region binding"/>
    <property type="evidence" value="ECO:0007669"/>
    <property type="project" value="TreeGrafter"/>
</dbReference>
<keyword evidence="1 2" id="KW-0238">DNA-binding</keyword>
<evidence type="ECO:0000256" key="2">
    <source>
        <dbReference type="PROSITE-ProRule" id="PRU00335"/>
    </source>
</evidence>
<reference evidence="4 5" key="1">
    <citation type="submission" date="2018-06" db="EMBL/GenBank/DDBJ databases">
        <authorList>
            <consortium name="Pathogen Informatics"/>
            <person name="Doyle S."/>
        </authorList>
    </citation>
    <scope>NUCLEOTIDE SEQUENCE [LARGE SCALE GENOMIC DNA]</scope>
    <source>
        <strain evidence="4 5">NCTC11862</strain>
    </source>
</reference>
<feature type="domain" description="HTH tetR-type" evidence="3">
    <location>
        <begin position="15"/>
        <end position="75"/>
    </location>
</feature>
<dbReference type="Gene3D" id="1.10.357.10">
    <property type="entry name" value="Tetracycline Repressor, domain 2"/>
    <property type="match status" value="1"/>
</dbReference>
<dbReference type="GO" id="GO:0003700">
    <property type="term" value="F:DNA-binding transcription factor activity"/>
    <property type="evidence" value="ECO:0007669"/>
    <property type="project" value="TreeGrafter"/>
</dbReference>
<name>A0A376CLF6_9CORY</name>
<proteinExistence type="predicted"/>
<dbReference type="STRING" id="35756.GCA_001044155_01182"/>
<evidence type="ECO:0000313" key="4">
    <source>
        <dbReference type="EMBL" id="STC69321.1"/>
    </source>
</evidence>
<dbReference type="SUPFAM" id="SSF46689">
    <property type="entry name" value="Homeodomain-like"/>
    <property type="match status" value="1"/>
</dbReference>
<dbReference type="PANTHER" id="PTHR30055">
    <property type="entry name" value="HTH-TYPE TRANSCRIPTIONAL REGULATOR RUTR"/>
    <property type="match status" value="1"/>
</dbReference>
<accession>A0A376CLF6</accession>
<evidence type="ECO:0000256" key="1">
    <source>
        <dbReference type="ARBA" id="ARBA00023125"/>
    </source>
</evidence>
<sequence>MTPSQPAPRKRLSAEQRREMILDTSGELFRLAPYSEVNTQAIADAAETSQALIFHYFGSKAGVYVAWLTSVYEAAGAHVIDAVQALPPNTNRRDILRTGMEAFTAYIAEHPADWLATQRSGDEPAEATHLRLEWHDTLQGYLERLLEPGSERQRFAISGGIGFFEATSFEWADAGFPEEQRWPLIESVLGAVEGALGDWG</sequence>
<protein>
    <submittedName>
        <fullName evidence="4">TetR family transcriptional regulator</fullName>
    </submittedName>
</protein>
<dbReference type="Proteomes" id="UP000254467">
    <property type="component" value="Unassembled WGS sequence"/>
</dbReference>
<keyword evidence="5" id="KW-1185">Reference proteome</keyword>
<dbReference type="InterPro" id="IPR050109">
    <property type="entry name" value="HTH-type_TetR-like_transc_reg"/>
</dbReference>
<dbReference type="RefSeq" id="WP_018582450.1">
    <property type="nucleotide sequence ID" value="NZ_LDYD01000006.1"/>
</dbReference>
<dbReference type="PROSITE" id="PS50977">
    <property type="entry name" value="HTH_TETR_2"/>
    <property type="match status" value="1"/>
</dbReference>
<dbReference type="PANTHER" id="PTHR30055:SF226">
    <property type="entry name" value="HTH-TYPE TRANSCRIPTIONAL REGULATOR PKSA"/>
    <property type="match status" value="1"/>
</dbReference>
<dbReference type="OrthoDB" id="8479950at2"/>
<dbReference type="InterPro" id="IPR009057">
    <property type="entry name" value="Homeodomain-like_sf"/>
</dbReference>
<gene>
    <name evidence="4" type="ORF">NCTC11862_01106</name>
</gene>
<dbReference type="InterPro" id="IPR001647">
    <property type="entry name" value="HTH_TetR"/>
</dbReference>
<evidence type="ECO:0000313" key="5">
    <source>
        <dbReference type="Proteomes" id="UP000254467"/>
    </source>
</evidence>
<dbReference type="Pfam" id="PF00440">
    <property type="entry name" value="TetR_N"/>
    <property type="match status" value="1"/>
</dbReference>
<feature type="DNA-binding region" description="H-T-H motif" evidence="2">
    <location>
        <begin position="38"/>
        <end position="57"/>
    </location>
</feature>
<evidence type="ECO:0000259" key="3">
    <source>
        <dbReference type="PROSITE" id="PS50977"/>
    </source>
</evidence>
<organism evidence="4 5">
    <name type="scientific">Corynebacterium pilosum</name>
    <dbReference type="NCBI Taxonomy" id="35756"/>
    <lineage>
        <taxon>Bacteria</taxon>
        <taxon>Bacillati</taxon>
        <taxon>Actinomycetota</taxon>
        <taxon>Actinomycetes</taxon>
        <taxon>Mycobacteriales</taxon>
        <taxon>Corynebacteriaceae</taxon>
        <taxon>Corynebacterium</taxon>
    </lineage>
</organism>